<keyword evidence="3" id="KW-0479">Metal-binding</keyword>
<evidence type="ECO:0000259" key="6">
    <source>
        <dbReference type="SMART" id="SM00729"/>
    </source>
</evidence>
<dbReference type="InterPro" id="IPR023404">
    <property type="entry name" value="rSAM_horseshoe"/>
</dbReference>
<evidence type="ECO:0000313" key="7">
    <source>
        <dbReference type="EMBL" id="KKM98925.1"/>
    </source>
</evidence>
<organism evidence="7">
    <name type="scientific">marine sediment metagenome</name>
    <dbReference type="NCBI Taxonomy" id="412755"/>
    <lineage>
        <taxon>unclassified sequences</taxon>
        <taxon>metagenomes</taxon>
        <taxon>ecological metagenomes</taxon>
    </lineage>
</organism>
<feature type="domain" description="Elp3/MiaA/NifB-like radical SAM core" evidence="6">
    <location>
        <begin position="156"/>
        <end position="361"/>
    </location>
</feature>
<accession>A0A0F9PD41</accession>
<evidence type="ECO:0000256" key="5">
    <source>
        <dbReference type="ARBA" id="ARBA00023014"/>
    </source>
</evidence>
<keyword evidence="5" id="KW-0411">Iron-sulfur</keyword>
<protein>
    <recommendedName>
        <fullName evidence="6">Elp3/MiaA/NifB-like radical SAM core domain-containing protein</fullName>
    </recommendedName>
</protein>
<evidence type="ECO:0000256" key="1">
    <source>
        <dbReference type="ARBA" id="ARBA00001966"/>
    </source>
</evidence>
<comment type="caution">
    <text evidence="7">The sequence shown here is derived from an EMBL/GenBank/DDBJ whole genome shotgun (WGS) entry which is preliminary data.</text>
</comment>
<evidence type="ECO:0000256" key="4">
    <source>
        <dbReference type="ARBA" id="ARBA00023004"/>
    </source>
</evidence>
<dbReference type="PANTHER" id="PTHR43409">
    <property type="entry name" value="ANAEROBIC MAGNESIUM-PROTOPORPHYRIN IX MONOMETHYL ESTER CYCLASE-RELATED"/>
    <property type="match status" value="1"/>
</dbReference>
<comment type="cofactor">
    <cofactor evidence="1">
        <name>[4Fe-4S] cluster</name>
        <dbReference type="ChEBI" id="CHEBI:49883"/>
    </cofactor>
</comment>
<gene>
    <name evidence="7" type="ORF">LCGC14_1153100</name>
</gene>
<dbReference type="GO" id="GO:0046872">
    <property type="term" value="F:metal ion binding"/>
    <property type="evidence" value="ECO:0007669"/>
    <property type="project" value="UniProtKB-KW"/>
</dbReference>
<keyword evidence="4" id="KW-0408">Iron</keyword>
<dbReference type="SUPFAM" id="SSF102114">
    <property type="entry name" value="Radical SAM enzymes"/>
    <property type="match status" value="1"/>
</dbReference>
<proteinExistence type="predicted"/>
<dbReference type="EMBL" id="LAZR01005560">
    <property type="protein sequence ID" value="KKM98925.1"/>
    <property type="molecule type" value="Genomic_DNA"/>
</dbReference>
<dbReference type="SMART" id="SM00729">
    <property type="entry name" value="Elp3"/>
    <property type="match status" value="1"/>
</dbReference>
<evidence type="ECO:0000256" key="2">
    <source>
        <dbReference type="ARBA" id="ARBA00022691"/>
    </source>
</evidence>
<dbReference type="InterPro" id="IPR006638">
    <property type="entry name" value="Elp3/MiaA/NifB-like_rSAM"/>
</dbReference>
<dbReference type="SFLD" id="SFLDS00029">
    <property type="entry name" value="Radical_SAM"/>
    <property type="match status" value="1"/>
</dbReference>
<evidence type="ECO:0000256" key="3">
    <source>
        <dbReference type="ARBA" id="ARBA00022723"/>
    </source>
</evidence>
<dbReference type="AlphaFoldDB" id="A0A0F9PD41"/>
<dbReference type="GO" id="GO:0051536">
    <property type="term" value="F:iron-sulfur cluster binding"/>
    <property type="evidence" value="ECO:0007669"/>
    <property type="project" value="UniProtKB-KW"/>
</dbReference>
<dbReference type="InterPro" id="IPR058240">
    <property type="entry name" value="rSAM_sf"/>
</dbReference>
<dbReference type="InterPro" id="IPR051198">
    <property type="entry name" value="BchE-like"/>
</dbReference>
<dbReference type="InterPro" id="IPR007197">
    <property type="entry name" value="rSAM"/>
</dbReference>
<dbReference type="GO" id="GO:0003824">
    <property type="term" value="F:catalytic activity"/>
    <property type="evidence" value="ECO:0007669"/>
    <property type="project" value="InterPro"/>
</dbReference>
<dbReference type="GO" id="GO:0005829">
    <property type="term" value="C:cytosol"/>
    <property type="evidence" value="ECO:0007669"/>
    <property type="project" value="TreeGrafter"/>
</dbReference>
<sequence>MNKVVFCQASTDLIRPDNPCLDYYRQMYPKNDGYHMGEHFMEVPTWIAVISGMLPDEHYEKSLHVITDVQETIKYFHEQDEMTIVMFSVLEVNKRIVQEVIKDIPQAVMCGGYVHPDEVSDYAIWCDEVTDLIKYLPHVQVDAPPNYNLFKGWMKSIPRITLSEGCLHNCAFCTISRELHEYTYDQVYAQAMSFQGLEFELVYVNDKTYGQANNNLWLNSLFSVIREYNPAFQGFIVQTTVPMASMMLEAWIDMEVIRYIEVGVEVVDTEYLKRMRKPYNLKQLNKLMNKIRQYDIGFIPNIIFGLPDHDYKSTLYWLWWNADQISFINPYVLCQYEESKGQMFEGGGVNDTNENVVDKSWLSAEDINRTDYAMKQAFYMTGGE</sequence>
<name>A0A0F9PD41_9ZZZZ</name>
<dbReference type="Gene3D" id="3.80.30.20">
    <property type="entry name" value="tm_1862 like domain"/>
    <property type="match status" value="1"/>
</dbReference>
<keyword evidence="2" id="KW-0949">S-adenosyl-L-methionine</keyword>
<reference evidence="7" key="1">
    <citation type="journal article" date="2015" name="Nature">
        <title>Complex archaea that bridge the gap between prokaryotes and eukaryotes.</title>
        <authorList>
            <person name="Spang A."/>
            <person name="Saw J.H."/>
            <person name="Jorgensen S.L."/>
            <person name="Zaremba-Niedzwiedzka K."/>
            <person name="Martijn J."/>
            <person name="Lind A.E."/>
            <person name="van Eijk R."/>
            <person name="Schleper C."/>
            <person name="Guy L."/>
            <person name="Ettema T.J."/>
        </authorList>
    </citation>
    <scope>NUCLEOTIDE SEQUENCE</scope>
</reference>
<dbReference type="PANTHER" id="PTHR43409:SF7">
    <property type="entry name" value="BLL1977 PROTEIN"/>
    <property type="match status" value="1"/>
</dbReference>